<keyword evidence="1" id="KW-0472">Membrane</keyword>
<evidence type="ECO:0000313" key="2">
    <source>
        <dbReference type="EMBL" id="TWU28081.1"/>
    </source>
</evidence>
<sequence>MVAMVGMSISILGIIVLVGLPMLVLLMLFRRKQHAFALMFSLVGILLLLGFLFVGYTRQATHVPLEIIGQYETVMSRADGGSHDPSLDVLWDKLTKSQINLSEDIPEGENRKKVESSSLPQWVTTPPKAIGNVYRVSVASDPFFTEEECRRQLEAEQLPHAVCRRIEQLVAGDAGYPVQVASPLPLGIGPDYILREICSDDFMETVDSSVGEMEQVHVLLEFNSSIDNQLRQAWLNYEQTRRLESFGKYAGFAFIGLAAAYGLLRIDTWTRGYYSQQLLWGSAVAIIAVVFLLVR</sequence>
<dbReference type="Proteomes" id="UP000318437">
    <property type="component" value="Unassembled WGS sequence"/>
</dbReference>
<keyword evidence="3" id="KW-1185">Reference proteome</keyword>
<reference evidence="2 3" key="1">
    <citation type="submission" date="2019-02" db="EMBL/GenBank/DDBJ databases">
        <title>Deep-cultivation of Planctomycetes and their phenomic and genomic characterization uncovers novel biology.</title>
        <authorList>
            <person name="Wiegand S."/>
            <person name="Jogler M."/>
            <person name="Boedeker C."/>
            <person name="Pinto D."/>
            <person name="Vollmers J."/>
            <person name="Rivas-Marin E."/>
            <person name="Kohn T."/>
            <person name="Peeters S.H."/>
            <person name="Heuer A."/>
            <person name="Rast P."/>
            <person name="Oberbeckmann S."/>
            <person name="Bunk B."/>
            <person name="Jeske O."/>
            <person name="Meyerdierks A."/>
            <person name="Storesund J.E."/>
            <person name="Kallscheuer N."/>
            <person name="Luecker S."/>
            <person name="Lage O.M."/>
            <person name="Pohl T."/>
            <person name="Merkel B.J."/>
            <person name="Hornburger P."/>
            <person name="Mueller R.-W."/>
            <person name="Bruemmer F."/>
            <person name="Labrenz M."/>
            <person name="Spormann A.M."/>
            <person name="Op Den Camp H."/>
            <person name="Overmann J."/>
            <person name="Amann R."/>
            <person name="Jetten M.S.M."/>
            <person name="Mascher T."/>
            <person name="Medema M.H."/>
            <person name="Devos D.P."/>
            <person name="Kaster A.-K."/>
            <person name="Ovreas L."/>
            <person name="Rohde M."/>
            <person name="Galperin M.Y."/>
            <person name="Jogler C."/>
        </authorList>
    </citation>
    <scope>NUCLEOTIDE SEQUENCE [LARGE SCALE GENOMIC DNA]</scope>
    <source>
        <strain evidence="2 3">Pla144</strain>
    </source>
</reference>
<dbReference type="EMBL" id="SJPS01000002">
    <property type="protein sequence ID" value="TWU28081.1"/>
    <property type="molecule type" value="Genomic_DNA"/>
</dbReference>
<accession>A0A5C6CXA2</accession>
<proteinExistence type="predicted"/>
<keyword evidence="1" id="KW-1133">Transmembrane helix</keyword>
<name>A0A5C6CXA2_9BACT</name>
<feature type="transmembrane region" description="Helical" evidence="1">
    <location>
        <begin position="278"/>
        <end position="294"/>
    </location>
</feature>
<evidence type="ECO:0000256" key="1">
    <source>
        <dbReference type="SAM" id="Phobius"/>
    </source>
</evidence>
<feature type="transmembrane region" description="Helical" evidence="1">
    <location>
        <begin position="6"/>
        <end position="29"/>
    </location>
</feature>
<comment type="caution">
    <text evidence="2">The sequence shown here is derived from an EMBL/GenBank/DDBJ whole genome shotgun (WGS) entry which is preliminary data.</text>
</comment>
<feature type="transmembrane region" description="Helical" evidence="1">
    <location>
        <begin position="249"/>
        <end position="266"/>
    </location>
</feature>
<gene>
    <name evidence="2" type="ORF">Pla144_13680</name>
</gene>
<dbReference type="OrthoDB" id="290476at2"/>
<feature type="transmembrane region" description="Helical" evidence="1">
    <location>
        <begin position="36"/>
        <end position="56"/>
    </location>
</feature>
<evidence type="ECO:0000313" key="3">
    <source>
        <dbReference type="Proteomes" id="UP000318437"/>
    </source>
</evidence>
<organism evidence="2 3">
    <name type="scientific">Bythopirellula polymerisocia</name>
    <dbReference type="NCBI Taxonomy" id="2528003"/>
    <lineage>
        <taxon>Bacteria</taxon>
        <taxon>Pseudomonadati</taxon>
        <taxon>Planctomycetota</taxon>
        <taxon>Planctomycetia</taxon>
        <taxon>Pirellulales</taxon>
        <taxon>Lacipirellulaceae</taxon>
        <taxon>Bythopirellula</taxon>
    </lineage>
</organism>
<keyword evidence="1" id="KW-0812">Transmembrane</keyword>
<dbReference type="AlphaFoldDB" id="A0A5C6CXA2"/>
<protein>
    <submittedName>
        <fullName evidence="2">Uncharacterized protein</fullName>
    </submittedName>
</protein>